<dbReference type="PANTHER" id="PTHR45969:SF69">
    <property type="entry name" value="FINGER DOMAIN PROTEIN, PUTATIVE (AFU_ORTHOLOGUE AFUA_3G12190)-RELATED"/>
    <property type="match status" value="1"/>
</dbReference>
<protein>
    <recommendedName>
        <fullName evidence="7">RING-type domain-containing protein</fullName>
    </recommendedName>
</protein>
<keyword evidence="1" id="KW-0479">Metal-binding</keyword>
<organism evidence="8 9">
    <name type="scientific">Triparma verrucosa</name>
    <dbReference type="NCBI Taxonomy" id="1606542"/>
    <lineage>
        <taxon>Eukaryota</taxon>
        <taxon>Sar</taxon>
        <taxon>Stramenopiles</taxon>
        <taxon>Ochrophyta</taxon>
        <taxon>Bolidophyceae</taxon>
        <taxon>Parmales</taxon>
        <taxon>Triparmaceae</taxon>
        <taxon>Triparma</taxon>
    </lineage>
</organism>
<dbReference type="SUPFAM" id="SSF57850">
    <property type="entry name" value="RING/U-box"/>
    <property type="match status" value="1"/>
</dbReference>
<feature type="transmembrane region" description="Helical" evidence="6">
    <location>
        <begin position="351"/>
        <end position="371"/>
    </location>
</feature>
<gene>
    <name evidence="8" type="ORF">TrVE_jg5341</name>
</gene>
<evidence type="ECO:0000256" key="2">
    <source>
        <dbReference type="ARBA" id="ARBA00022771"/>
    </source>
</evidence>
<keyword evidence="6" id="KW-0812">Transmembrane</keyword>
<evidence type="ECO:0000259" key="7">
    <source>
        <dbReference type="PROSITE" id="PS50089"/>
    </source>
</evidence>
<dbReference type="InterPro" id="IPR001841">
    <property type="entry name" value="Znf_RING"/>
</dbReference>
<dbReference type="AlphaFoldDB" id="A0A9W7BWL2"/>
<keyword evidence="3" id="KW-0862">Zinc</keyword>
<dbReference type="GO" id="GO:0016567">
    <property type="term" value="P:protein ubiquitination"/>
    <property type="evidence" value="ECO:0007669"/>
    <property type="project" value="TreeGrafter"/>
</dbReference>
<dbReference type="EMBL" id="BRXX01000162">
    <property type="protein sequence ID" value="GMH94989.1"/>
    <property type="molecule type" value="Genomic_DNA"/>
</dbReference>
<evidence type="ECO:0000313" key="8">
    <source>
        <dbReference type="EMBL" id="GMH94989.1"/>
    </source>
</evidence>
<keyword evidence="9" id="KW-1185">Reference proteome</keyword>
<dbReference type="InterPro" id="IPR013083">
    <property type="entry name" value="Znf_RING/FYVE/PHD"/>
</dbReference>
<proteinExistence type="predicted"/>
<comment type="caution">
    <text evidence="8">The sequence shown here is derived from an EMBL/GenBank/DDBJ whole genome shotgun (WGS) entry which is preliminary data.</text>
</comment>
<dbReference type="GO" id="GO:0061630">
    <property type="term" value="F:ubiquitin protein ligase activity"/>
    <property type="evidence" value="ECO:0007669"/>
    <property type="project" value="TreeGrafter"/>
</dbReference>
<evidence type="ECO:0000256" key="1">
    <source>
        <dbReference type="ARBA" id="ARBA00022723"/>
    </source>
</evidence>
<evidence type="ECO:0000313" key="9">
    <source>
        <dbReference type="Proteomes" id="UP001165160"/>
    </source>
</evidence>
<evidence type="ECO:0000256" key="3">
    <source>
        <dbReference type="ARBA" id="ARBA00022833"/>
    </source>
</evidence>
<name>A0A9W7BWL2_9STRA</name>
<evidence type="ECO:0000256" key="5">
    <source>
        <dbReference type="SAM" id="MobiDB-lite"/>
    </source>
</evidence>
<keyword evidence="6" id="KW-0472">Membrane</keyword>
<dbReference type="PANTHER" id="PTHR45969">
    <property type="entry name" value="RING ZINC FINGER PROTEIN-RELATED"/>
    <property type="match status" value="1"/>
</dbReference>
<dbReference type="Pfam" id="PF13639">
    <property type="entry name" value="zf-RING_2"/>
    <property type="match status" value="1"/>
</dbReference>
<dbReference type="Gene3D" id="3.30.40.10">
    <property type="entry name" value="Zinc/RING finger domain, C3HC4 (zinc finger)"/>
    <property type="match status" value="1"/>
</dbReference>
<dbReference type="Proteomes" id="UP001165160">
    <property type="component" value="Unassembled WGS sequence"/>
</dbReference>
<keyword evidence="2 4" id="KW-0863">Zinc-finger</keyword>
<dbReference type="SMART" id="SM00184">
    <property type="entry name" value="RING"/>
    <property type="match status" value="1"/>
</dbReference>
<accession>A0A9W7BWL2</accession>
<evidence type="ECO:0000256" key="4">
    <source>
        <dbReference type="PROSITE-ProRule" id="PRU00175"/>
    </source>
</evidence>
<feature type="transmembrane region" description="Helical" evidence="6">
    <location>
        <begin position="279"/>
        <end position="296"/>
    </location>
</feature>
<evidence type="ECO:0000256" key="6">
    <source>
        <dbReference type="SAM" id="Phobius"/>
    </source>
</evidence>
<dbReference type="PROSITE" id="PS50089">
    <property type="entry name" value="ZF_RING_2"/>
    <property type="match status" value="1"/>
</dbReference>
<reference evidence="9" key="1">
    <citation type="journal article" date="2023" name="Commun. Biol.">
        <title>Genome analysis of Parmales, the sister group of diatoms, reveals the evolutionary specialization of diatoms from phago-mixotrophs to photoautotrophs.</title>
        <authorList>
            <person name="Ban H."/>
            <person name="Sato S."/>
            <person name="Yoshikawa S."/>
            <person name="Yamada K."/>
            <person name="Nakamura Y."/>
            <person name="Ichinomiya M."/>
            <person name="Sato N."/>
            <person name="Blanc-Mathieu R."/>
            <person name="Endo H."/>
            <person name="Kuwata A."/>
            <person name="Ogata H."/>
        </authorList>
    </citation>
    <scope>NUCLEOTIDE SEQUENCE [LARGE SCALE GENOMIC DNA]</scope>
    <source>
        <strain evidence="9">NIES 3699</strain>
    </source>
</reference>
<sequence length="542" mass="59829">MNSSLRSSVQSIPDRTLQTATSPPEGSFSYTTDQTVISDLPPCICYKDAPMQEIAVSSTSYHMKLVSIDLHGTGTNIAVVSPGEQSSIKVLGSYYDDNSYCSGCVFQGYIGSSFLPESSWPCLYSGNGGGAFNREESYLSFTAPETEGIYEFRAFFTLDFNCLSSGHTGVNGVSPVATLIVYNGIEEKTACSSVCCAEGVRESIPHLTGGNCTHTFDECMPFGLGQMYLAVIVGFVGWSLFVGCACILFHCHVRSDAFQLNACWHILLATTFYSKFQNAVNYFICRVITYFFCPMRSPDQLNGLLKRFALRLTVNAIGLGLPPFLCTFFVYCCMVLERNGCRIETGAPMDTGLFVFFCVIIAPTPIFMYCVGQSARMQHNAIIRSRFGYSSDLAAVYDFVTRSFLPYKWALLPWHVRRLPGYSWSHAGTGARMSEAEGSRQVNPAGIIELATITLTGMNRIESDSIRNYSSPLTAKKPDDGDCVICLEDFSDEDYTSENVRQLVNCKHAFHEGCLRNWVRGTHGYGLTRTCPTCRAPVDLKT</sequence>
<feature type="transmembrane region" description="Helical" evidence="6">
    <location>
        <begin position="308"/>
        <end position="331"/>
    </location>
</feature>
<keyword evidence="6" id="KW-1133">Transmembrane helix</keyword>
<feature type="domain" description="RING-type" evidence="7">
    <location>
        <begin position="483"/>
        <end position="535"/>
    </location>
</feature>
<dbReference type="GO" id="GO:0008270">
    <property type="term" value="F:zinc ion binding"/>
    <property type="evidence" value="ECO:0007669"/>
    <property type="project" value="UniProtKB-KW"/>
</dbReference>
<feature type="transmembrane region" description="Helical" evidence="6">
    <location>
        <begin position="227"/>
        <end position="250"/>
    </location>
</feature>
<feature type="region of interest" description="Disordered" evidence="5">
    <location>
        <begin position="1"/>
        <end position="28"/>
    </location>
</feature>